<evidence type="ECO:0000256" key="1">
    <source>
        <dbReference type="ARBA" id="ARBA00004123"/>
    </source>
</evidence>
<dbReference type="AlphaFoldDB" id="A0AAV4GF94"/>
<evidence type="ECO:0000256" key="2">
    <source>
        <dbReference type="ARBA" id="ARBA00022553"/>
    </source>
</evidence>
<reference evidence="7 8" key="1">
    <citation type="journal article" date="2021" name="Elife">
        <title>Chloroplast acquisition without the gene transfer in kleptoplastic sea slugs, Plakobranchus ocellatus.</title>
        <authorList>
            <person name="Maeda T."/>
            <person name="Takahashi S."/>
            <person name="Yoshida T."/>
            <person name="Shimamura S."/>
            <person name="Takaki Y."/>
            <person name="Nagai Y."/>
            <person name="Toyoda A."/>
            <person name="Suzuki Y."/>
            <person name="Arimoto A."/>
            <person name="Ishii H."/>
            <person name="Satoh N."/>
            <person name="Nishiyama T."/>
            <person name="Hasebe M."/>
            <person name="Maruyama T."/>
            <person name="Minagawa J."/>
            <person name="Obokata J."/>
            <person name="Shigenobu S."/>
        </authorList>
    </citation>
    <scope>NUCLEOTIDE SEQUENCE [LARGE SCALE GENOMIC DNA]</scope>
</reference>
<protein>
    <submittedName>
        <fullName evidence="7">Histone acetyltransferase KAT6B-like</fullName>
    </submittedName>
</protein>
<dbReference type="InterPro" id="IPR013761">
    <property type="entry name" value="SAM/pointed_sf"/>
</dbReference>
<keyword evidence="3" id="KW-0156">Chromatin regulator</keyword>
<dbReference type="GO" id="GO:0005634">
    <property type="term" value="C:nucleus"/>
    <property type="evidence" value="ECO:0007669"/>
    <property type="project" value="UniProtKB-SubCell"/>
</dbReference>
<keyword evidence="8" id="KW-1185">Reference proteome</keyword>
<gene>
    <name evidence="7" type="ORF">ElyMa_004144200</name>
</gene>
<comment type="caution">
    <text evidence="7">The sequence shown here is derived from an EMBL/GenBank/DDBJ whole genome shotgun (WGS) entry which is preliminary data.</text>
</comment>
<feature type="compositionally biased region" description="Basic residues" evidence="5">
    <location>
        <begin position="420"/>
        <end position="430"/>
    </location>
</feature>
<dbReference type="EMBL" id="BMAT01008392">
    <property type="protein sequence ID" value="GFR84184.1"/>
    <property type="molecule type" value="Genomic_DNA"/>
</dbReference>
<evidence type="ECO:0000256" key="5">
    <source>
        <dbReference type="SAM" id="MobiDB-lite"/>
    </source>
</evidence>
<evidence type="ECO:0000313" key="8">
    <source>
        <dbReference type="Proteomes" id="UP000762676"/>
    </source>
</evidence>
<sequence>MGNIVQDCEREWILEAINHLKHRKARPDLSRISLRMKRKHQINFAQTKKLLESLIESGIVVKAVYKNNTSYRDVSKWKKGKLGGHIQNSNKMLKRFVRAIEAKEIEKGTGVTCEEIEDFLRSQGEERCFLSGAALIGALEKEVSTGYLKKIHCGAVAKFLINEDNEHLINILKQTDDLDVDLEIDPCDDTQPTSNTIETDFIALQDQILEAVRETGHLNNTGSSACNIKQYLFEKHRLLQDDFPLDKLLEHFVMKKILKKTGEFYNIPDELSSSTRVSLPGSFETKNIEITPTHEISQLPDAGYNADEQQVKILQGLSLVPKSSTLKDSTLKPSNLQILPGLSHSTVENIKDAPYLGPSRPPSKRRRIVKDHGPDFEIEMPTKAKGKWQDTKDSVYPTPSNSPASERSECTFAESLKNPVPKKKRGRPKKVKEEVFPENTSRPATPSESLHAFPTTVDIDEDSRSCSPVHQDVSGWTSHQVADYFKGKGFIDESQRMLEHDIDGSALGLLRRSDVVGPPLGGILQVKKLGTALKLFRDIRDLLYQGHSNNYVDPYEERPFSRL</sequence>
<comment type="subcellular location">
    <subcellularLocation>
        <location evidence="1">Nucleus</location>
    </subcellularLocation>
</comment>
<dbReference type="Pfam" id="PF21524">
    <property type="entry name" value="SAMD1_WH"/>
    <property type="match status" value="1"/>
</dbReference>
<name>A0AAV4GF94_9GAST</name>
<dbReference type="SUPFAM" id="SSF47769">
    <property type="entry name" value="SAM/Pointed domain"/>
    <property type="match status" value="1"/>
</dbReference>
<evidence type="ECO:0000256" key="3">
    <source>
        <dbReference type="ARBA" id="ARBA00022853"/>
    </source>
</evidence>
<dbReference type="InterPro" id="IPR048589">
    <property type="entry name" value="SAMD1-like_WH"/>
</dbReference>
<dbReference type="Gene3D" id="1.10.150.50">
    <property type="entry name" value="Transcription Factor, Ets-1"/>
    <property type="match status" value="1"/>
</dbReference>
<dbReference type="Proteomes" id="UP000762676">
    <property type="component" value="Unassembled WGS sequence"/>
</dbReference>
<dbReference type="GO" id="GO:0006325">
    <property type="term" value="P:chromatin organization"/>
    <property type="evidence" value="ECO:0007669"/>
    <property type="project" value="UniProtKB-KW"/>
</dbReference>
<dbReference type="PROSITE" id="PS52014">
    <property type="entry name" value="SAMD1_WH"/>
    <property type="match status" value="1"/>
</dbReference>
<feature type="domain" description="SAMD1-like winged helix (WH)" evidence="6">
    <location>
        <begin position="1"/>
        <end position="77"/>
    </location>
</feature>
<keyword evidence="4" id="KW-0539">Nucleus</keyword>
<feature type="compositionally biased region" description="Polar residues" evidence="5">
    <location>
        <begin position="438"/>
        <end position="448"/>
    </location>
</feature>
<accession>A0AAV4GF94</accession>
<evidence type="ECO:0000256" key="4">
    <source>
        <dbReference type="ARBA" id="ARBA00023242"/>
    </source>
</evidence>
<proteinExistence type="predicted"/>
<evidence type="ECO:0000313" key="7">
    <source>
        <dbReference type="EMBL" id="GFR84184.1"/>
    </source>
</evidence>
<evidence type="ECO:0000259" key="6">
    <source>
        <dbReference type="PROSITE" id="PS52014"/>
    </source>
</evidence>
<keyword evidence="2" id="KW-0597">Phosphoprotein</keyword>
<feature type="region of interest" description="Disordered" evidence="5">
    <location>
        <begin position="351"/>
        <end position="451"/>
    </location>
</feature>
<dbReference type="GO" id="GO:0003677">
    <property type="term" value="F:DNA binding"/>
    <property type="evidence" value="ECO:0007669"/>
    <property type="project" value="InterPro"/>
</dbReference>
<organism evidence="7 8">
    <name type="scientific">Elysia marginata</name>
    <dbReference type="NCBI Taxonomy" id="1093978"/>
    <lineage>
        <taxon>Eukaryota</taxon>
        <taxon>Metazoa</taxon>
        <taxon>Spiralia</taxon>
        <taxon>Lophotrochozoa</taxon>
        <taxon>Mollusca</taxon>
        <taxon>Gastropoda</taxon>
        <taxon>Heterobranchia</taxon>
        <taxon>Euthyneura</taxon>
        <taxon>Panpulmonata</taxon>
        <taxon>Sacoglossa</taxon>
        <taxon>Placobranchoidea</taxon>
        <taxon>Plakobranchidae</taxon>
        <taxon>Elysia</taxon>
    </lineage>
</organism>